<gene>
    <name evidence="1" type="ORF">AA0117_g13208</name>
</gene>
<dbReference type="AlphaFoldDB" id="A0A4Q4MSH7"/>
<dbReference type="Proteomes" id="UP000291422">
    <property type="component" value="Unassembled WGS sequence"/>
</dbReference>
<dbReference type="EMBL" id="PDXD01000162">
    <property type="protein sequence ID" value="RYN57757.1"/>
    <property type="molecule type" value="Genomic_DNA"/>
</dbReference>
<dbReference type="VEuPathDB" id="FungiDB:CC77DRAFT_1033834"/>
<proteinExistence type="predicted"/>
<protein>
    <submittedName>
        <fullName evidence="1">Uncharacterized protein</fullName>
    </submittedName>
</protein>
<accession>A0A4Q4MSH7</accession>
<organism evidence="1 2">
    <name type="scientific">Alternaria alternata</name>
    <name type="common">Alternaria rot fungus</name>
    <name type="synonym">Torula alternata</name>
    <dbReference type="NCBI Taxonomy" id="5599"/>
    <lineage>
        <taxon>Eukaryota</taxon>
        <taxon>Fungi</taxon>
        <taxon>Dikarya</taxon>
        <taxon>Ascomycota</taxon>
        <taxon>Pezizomycotina</taxon>
        <taxon>Dothideomycetes</taxon>
        <taxon>Pleosporomycetidae</taxon>
        <taxon>Pleosporales</taxon>
        <taxon>Pleosporineae</taxon>
        <taxon>Pleosporaceae</taxon>
        <taxon>Alternaria</taxon>
        <taxon>Alternaria sect. Alternaria</taxon>
        <taxon>Alternaria alternata complex</taxon>
    </lineage>
</organism>
<evidence type="ECO:0000313" key="1">
    <source>
        <dbReference type="EMBL" id="RYN57757.1"/>
    </source>
</evidence>
<evidence type="ECO:0000313" key="2">
    <source>
        <dbReference type="Proteomes" id="UP000291422"/>
    </source>
</evidence>
<sequence>MPEPVQAATQRIRIVVNDAMLKGNGYGSEIVPDDSVSAVNDYQDRQFMNSTNSATNFFHKALRSAPDQSSGQAPSHPLGTVPALLATAATLAENVVQVAPKTNRYQ</sequence>
<comment type="caution">
    <text evidence="1">The sequence shown here is derived from an EMBL/GenBank/DDBJ whole genome shotgun (WGS) entry which is preliminary data.</text>
</comment>
<name>A0A4Q4MSH7_ALTAL</name>
<reference evidence="2" key="1">
    <citation type="journal article" date="2019" name="bioRxiv">
        <title>Genomics, evolutionary history and diagnostics of the Alternaria alternata species group including apple and Asian pear pathotypes.</title>
        <authorList>
            <person name="Armitage A.D."/>
            <person name="Cockerton H.M."/>
            <person name="Sreenivasaprasad S."/>
            <person name="Woodhall J.W."/>
            <person name="Lane C.R."/>
            <person name="Harrison R.J."/>
            <person name="Clarkson J.P."/>
        </authorList>
    </citation>
    <scope>NUCLEOTIDE SEQUENCE [LARGE SCALE GENOMIC DNA]</scope>
    <source>
        <strain evidence="2">FERA 1177</strain>
    </source>
</reference>